<keyword evidence="10" id="KW-1185">Reference proteome</keyword>
<evidence type="ECO:0000256" key="3">
    <source>
        <dbReference type="ARBA" id="ARBA00023274"/>
    </source>
</evidence>
<feature type="region of interest" description="Disordered" evidence="6">
    <location>
        <begin position="230"/>
        <end position="249"/>
    </location>
</feature>
<evidence type="ECO:0000256" key="2">
    <source>
        <dbReference type="ARBA" id="ARBA00022980"/>
    </source>
</evidence>
<dbReference type="OrthoDB" id="338850at2759"/>
<gene>
    <name evidence="9" type="ORF">PSYICH_LOCUS15557</name>
</gene>
<dbReference type="Proteomes" id="UP001153636">
    <property type="component" value="Chromosome 9"/>
</dbReference>
<reference evidence="9" key="1">
    <citation type="submission" date="2022-01" db="EMBL/GenBank/DDBJ databases">
        <authorList>
            <person name="King R."/>
        </authorList>
    </citation>
    <scope>NUCLEOTIDE SEQUENCE</scope>
</reference>
<evidence type="ECO:0000256" key="4">
    <source>
        <dbReference type="ARBA" id="ARBA00035223"/>
    </source>
</evidence>
<organism evidence="9 10">
    <name type="scientific">Psylliodes chrysocephalus</name>
    <dbReference type="NCBI Taxonomy" id="3402493"/>
    <lineage>
        <taxon>Eukaryota</taxon>
        <taxon>Metazoa</taxon>
        <taxon>Ecdysozoa</taxon>
        <taxon>Arthropoda</taxon>
        <taxon>Hexapoda</taxon>
        <taxon>Insecta</taxon>
        <taxon>Pterygota</taxon>
        <taxon>Neoptera</taxon>
        <taxon>Endopterygota</taxon>
        <taxon>Coleoptera</taxon>
        <taxon>Polyphaga</taxon>
        <taxon>Cucujiformia</taxon>
        <taxon>Chrysomeloidea</taxon>
        <taxon>Chrysomelidae</taxon>
        <taxon>Galerucinae</taxon>
        <taxon>Alticini</taxon>
        <taxon>Psylliodes</taxon>
    </lineage>
</organism>
<evidence type="ECO:0000259" key="8">
    <source>
        <dbReference type="Pfam" id="PF01778"/>
    </source>
</evidence>
<keyword evidence="2" id="KW-0689">Ribosomal protein</keyword>
<sequence>MCIKWENWQKHFQLLLLFYILVRYSRHMYFLYVLHIHFSYCIRISVEYCVIFNYFVLLPEPWLNLKQLSFLRKGFSDWWSLNFALTTDVISFSVSGRKKEEAIFLELRLRQVKMSSHLVWGIIRNNNAFLLKKRNISKPFSTEPNNLINLSSYRYNGLIHKKSVGIVGAPDKKGFTVVYKKASKQSKPKQNTIKRTMKSGPRRSLHKLKRLMNANRYRTDLTKAALRRASAVLKSQKPVPTKKPKEKKE</sequence>
<dbReference type="AlphaFoldDB" id="A0A9P0D847"/>
<comment type="similarity">
    <text evidence="1">Belongs to the eukaryotic ribosomal protein eL28 family.</text>
</comment>
<evidence type="ECO:0000313" key="9">
    <source>
        <dbReference type="EMBL" id="CAH1115740.1"/>
    </source>
</evidence>
<dbReference type="PANTHER" id="PTHR10544">
    <property type="entry name" value="60S RIBOSOMAL PROTEIN L28"/>
    <property type="match status" value="1"/>
</dbReference>
<dbReference type="InterPro" id="IPR002672">
    <property type="entry name" value="Ribosomal_eL28"/>
</dbReference>
<evidence type="ECO:0000256" key="1">
    <source>
        <dbReference type="ARBA" id="ARBA00007926"/>
    </source>
</evidence>
<dbReference type="InterPro" id="IPR029004">
    <property type="entry name" value="Ribosomal_eL28/Mak16"/>
</dbReference>
<dbReference type="Gene3D" id="3.30.390.110">
    <property type="match status" value="1"/>
</dbReference>
<name>A0A9P0D847_9CUCU</name>
<evidence type="ECO:0000313" key="10">
    <source>
        <dbReference type="Proteomes" id="UP001153636"/>
    </source>
</evidence>
<dbReference type="EMBL" id="OV651821">
    <property type="protein sequence ID" value="CAH1115740.1"/>
    <property type="molecule type" value="Genomic_DNA"/>
</dbReference>
<keyword evidence="7" id="KW-1133">Transmembrane helix</keyword>
<feature type="compositionally biased region" description="Basic residues" evidence="6">
    <location>
        <begin position="240"/>
        <end position="249"/>
    </location>
</feature>
<proteinExistence type="inferred from homology"/>
<evidence type="ECO:0000256" key="6">
    <source>
        <dbReference type="SAM" id="MobiDB-lite"/>
    </source>
</evidence>
<dbReference type="FunFam" id="3.30.390.110:FF:000002">
    <property type="entry name" value="60S ribosomal protein L28"/>
    <property type="match status" value="1"/>
</dbReference>
<feature type="transmembrane region" description="Helical" evidence="7">
    <location>
        <begin position="12"/>
        <end position="33"/>
    </location>
</feature>
<evidence type="ECO:0000256" key="7">
    <source>
        <dbReference type="SAM" id="Phobius"/>
    </source>
</evidence>
<protein>
    <recommendedName>
        <fullName evidence="4">Large ribosomal subunit protein eL28</fullName>
    </recommendedName>
    <alternativeName>
        <fullName evidence="5">60S ribosomal protein L28</fullName>
    </alternativeName>
</protein>
<accession>A0A9P0D847</accession>
<dbReference type="Pfam" id="PF01778">
    <property type="entry name" value="Ribosomal_L28e"/>
    <property type="match status" value="1"/>
</dbReference>
<keyword evidence="7" id="KW-0812">Transmembrane</keyword>
<feature type="domain" description="Ribosomal eL28/Mak16" evidence="8">
    <location>
        <begin position="118"/>
        <end position="235"/>
    </location>
</feature>
<keyword evidence="7" id="KW-0472">Membrane</keyword>
<dbReference type="GO" id="GO:1990904">
    <property type="term" value="C:ribonucleoprotein complex"/>
    <property type="evidence" value="ECO:0007669"/>
    <property type="project" value="UniProtKB-KW"/>
</dbReference>
<dbReference type="GO" id="GO:0006412">
    <property type="term" value="P:translation"/>
    <property type="evidence" value="ECO:0007669"/>
    <property type="project" value="InterPro"/>
</dbReference>
<keyword evidence="3" id="KW-0687">Ribonucleoprotein</keyword>
<dbReference type="GO" id="GO:0005840">
    <property type="term" value="C:ribosome"/>
    <property type="evidence" value="ECO:0007669"/>
    <property type="project" value="UniProtKB-KW"/>
</dbReference>
<dbReference type="GO" id="GO:0003735">
    <property type="term" value="F:structural constituent of ribosome"/>
    <property type="evidence" value="ECO:0007669"/>
    <property type="project" value="InterPro"/>
</dbReference>
<evidence type="ECO:0000256" key="5">
    <source>
        <dbReference type="ARBA" id="ARBA00035330"/>
    </source>
</evidence>